<name>A0A2T3JU06_PHOPO</name>
<dbReference type="Proteomes" id="UP000241618">
    <property type="component" value="Unassembled WGS sequence"/>
</dbReference>
<evidence type="ECO:0000313" key="1">
    <source>
        <dbReference type="EMBL" id="PSU26017.1"/>
    </source>
</evidence>
<proteinExistence type="predicted"/>
<evidence type="ECO:0000313" key="4">
    <source>
        <dbReference type="Proteomes" id="UP000241618"/>
    </source>
</evidence>
<accession>A0A2T3JU06</accession>
<comment type="caution">
    <text evidence="2">The sequence shown here is derived from an EMBL/GenBank/DDBJ whole genome shotgun (WGS) entry which is preliminary data.</text>
</comment>
<keyword evidence="3" id="KW-1185">Reference proteome</keyword>
<dbReference type="EMBL" id="PYMO01000005">
    <property type="protein sequence ID" value="PSU26017.1"/>
    <property type="molecule type" value="Genomic_DNA"/>
</dbReference>
<protein>
    <submittedName>
        <fullName evidence="2">Uncharacterized protein</fullName>
    </submittedName>
</protein>
<evidence type="ECO:0000313" key="2">
    <source>
        <dbReference type="EMBL" id="PSU52661.1"/>
    </source>
</evidence>
<dbReference type="AlphaFoldDB" id="A0A2T3JU06"/>
<evidence type="ECO:0000313" key="3">
    <source>
        <dbReference type="Proteomes" id="UP000241405"/>
    </source>
</evidence>
<reference evidence="3 4" key="1">
    <citation type="submission" date="2018-03" db="EMBL/GenBank/DDBJ databases">
        <title>Whole genome sequencing of Histamine producing bacteria.</title>
        <authorList>
            <person name="Butler K."/>
        </authorList>
    </citation>
    <scope>NUCLEOTIDE SEQUENCE [LARGE SCALE GENOMIC DNA]</scope>
    <source>
        <strain evidence="2 4">FS-6.1</strain>
        <strain evidence="1 3">FS-6.2</strain>
    </source>
</reference>
<dbReference type="EMBL" id="PYMP01000006">
    <property type="protein sequence ID" value="PSU52661.1"/>
    <property type="molecule type" value="Genomic_DNA"/>
</dbReference>
<gene>
    <name evidence="2" type="ORF">C9J18_08920</name>
    <name evidence="1" type="ORF">CTM96_07860</name>
</gene>
<dbReference type="Proteomes" id="UP000241405">
    <property type="component" value="Unassembled WGS sequence"/>
</dbReference>
<sequence length="88" mass="10549">MLIFIRRLLLLIFITFHISSNALTIEKYKKQYALVPCTGLETRIYSFEKRSEMMFSNASKKEKANLNREYKALNTLYKKKKCHKRTPR</sequence>
<organism evidence="2 4">
    <name type="scientific">Photobacterium phosphoreum</name>
    <dbReference type="NCBI Taxonomy" id="659"/>
    <lineage>
        <taxon>Bacteria</taxon>
        <taxon>Pseudomonadati</taxon>
        <taxon>Pseudomonadota</taxon>
        <taxon>Gammaproteobacteria</taxon>
        <taxon>Vibrionales</taxon>
        <taxon>Vibrionaceae</taxon>
        <taxon>Photobacterium</taxon>
    </lineage>
</organism>